<evidence type="ECO:0000259" key="2">
    <source>
        <dbReference type="SMART" id="SM00859"/>
    </source>
</evidence>
<organism evidence="3">
    <name type="scientific">Acidobacterium capsulatum</name>
    <dbReference type="NCBI Taxonomy" id="33075"/>
    <lineage>
        <taxon>Bacteria</taxon>
        <taxon>Pseudomonadati</taxon>
        <taxon>Acidobacteriota</taxon>
        <taxon>Terriglobia</taxon>
        <taxon>Terriglobales</taxon>
        <taxon>Acidobacteriaceae</taxon>
        <taxon>Acidobacterium</taxon>
    </lineage>
</organism>
<proteinExistence type="inferred from homology"/>
<reference evidence="3" key="1">
    <citation type="journal article" date="2020" name="mSystems">
        <title>Genome- and Community-Level Interaction Insights into Carbon Utilization and Element Cycling Functions of Hydrothermarchaeota in Hydrothermal Sediment.</title>
        <authorList>
            <person name="Zhou Z."/>
            <person name="Liu Y."/>
            <person name="Xu W."/>
            <person name="Pan J."/>
            <person name="Luo Z.H."/>
            <person name="Li M."/>
        </authorList>
    </citation>
    <scope>NUCLEOTIDE SEQUENCE [LARGE SCALE GENOMIC DNA]</scope>
    <source>
        <strain evidence="3">SpSt-855</strain>
    </source>
</reference>
<dbReference type="GO" id="GO:0051287">
    <property type="term" value="F:NAD binding"/>
    <property type="evidence" value="ECO:0007669"/>
    <property type="project" value="InterPro"/>
</dbReference>
<comment type="caution">
    <text evidence="3">The sequence shown here is derived from an EMBL/GenBank/DDBJ whole genome shotgun (WGS) entry which is preliminary data.</text>
</comment>
<dbReference type="SMART" id="SM00859">
    <property type="entry name" value="Semialdhyde_dh"/>
    <property type="match status" value="1"/>
</dbReference>
<dbReference type="Pfam" id="PF01118">
    <property type="entry name" value="Semialdhyde_dh"/>
    <property type="match status" value="1"/>
</dbReference>
<comment type="similarity">
    <text evidence="1">Belongs to the aspartate-semialdehyde dehydrogenase family.</text>
</comment>
<dbReference type="SUPFAM" id="SSF51735">
    <property type="entry name" value="NAD(P)-binding Rossmann-fold domains"/>
    <property type="match status" value="1"/>
</dbReference>
<dbReference type="Gene3D" id="3.40.50.720">
    <property type="entry name" value="NAD(P)-binding Rossmann-like Domain"/>
    <property type="match status" value="1"/>
</dbReference>
<accession>A0A7V4XU86</accession>
<sequence length="345" mass="37713">MPDLYKIAIVGASSLRGKELNEALAESPFANADFVLMDEEEQIGQLEAVGDEVALIQRIEPESFRRADFVFFAGSEEATRKHWHSAQKAGASIVDMTGAMENEPGVLLRAPWLQEAGEAEAEMPGLTTPAVVSANPAAVALALLMQRVEQLGKVRCAAATVLEPASEYGRAGMDELHQQTVTLLNFQSLPRMVYDTQVAFNATPVFGEAARTPLQASESRIRRHYSLLRAGKHPVMLQLVHAPVFHGYTLSLAIEMEQPVELERMESTLQGEHIDLILGDADAPTNLSSAGQSDVLVRLRTAEDLQGASRQFWVWAAFDNLKLASLNAVACAMELQRLRPKGKVQ</sequence>
<evidence type="ECO:0000313" key="3">
    <source>
        <dbReference type="EMBL" id="HGY95195.1"/>
    </source>
</evidence>
<dbReference type="PANTHER" id="PTHR46278">
    <property type="entry name" value="DEHYDROGENASE, PUTATIVE-RELATED"/>
    <property type="match status" value="1"/>
</dbReference>
<dbReference type="Pfam" id="PF02774">
    <property type="entry name" value="Semialdhyde_dhC"/>
    <property type="match status" value="1"/>
</dbReference>
<dbReference type="GO" id="GO:0046983">
    <property type="term" value="F:protein dimerization activity"/>
    <property type="evidence" value="ECO:0007669"/>
    <property type="project" value="InterPro"/>
</dbReference>
<dbReference type="CDD" id="cd17894">
    <property type="entry name" value="ASADH_USG1_N"/>
    <property type="match status" value="1"/>
</dbReference>
<feature type="domain" description="Semialdehyde dehydrogenase NAD-binding" evidence="2">
    <location>
        <begin position="6"/>
        <end position="120"/>
    </location>
</feature>
<dbReference type="CDD" id="cd18129">
    <property type="entry name" value="ASADH_C_USG1_like"/>
    <property type="match status" value="1"/>
</dbReference>
<dbReference type="Gene3D" id="3.30.360.10">
    <property type="entry name" value="Dihydrodipicolinate Reductase, domain 2"/>
    <property type="match status" value="1"/>
</dbReference>
<dbReference type="PANTHER" id="PTHR46278:SF2">
    <property type="entry name" value="ASPARTATE-SEMIALDEHYDE DEHYDROGENASE"/>
    <property type="match status" value="1"/>
</dbReference>
<dbReference type="EMBL" id="DTKL01000069">
    <property type="protein sequence ID" value="HGY95195.1"/>
    <property type="molecule type" value="Genomic_DNA"/>
</dbReference>
<gene>
    <name evidence="3" type="ORF">ENW50_11010</name>
</gene>
<dbReference type="GO" id="GO:0008652">
    <property type="term" value="P:amino acid biosynthetic process"/>
    <property type="evidence" value="ECO:0007669"/>
    <property type="project" value="InterPro"/>
</dbReference>
<dbReference type="PIRSF" id="PIRSF000148">
    <property type="entry name" value="ASA_dh"/>
    <property type="match status" value="1"/>
</dbReference>
<protein>
    <submittedName>
        <fullName evidence="3">Segregation protein B</fullName>
    </submittedName>
</protein>
<name>A0A7V4XU86_9BACT</name>
<dbReference type="InterPro" id="IPR036291">
    <property type="entry name" value="NAD(P)-bd_dom_sf"/>
</dbReference>
<dbReference type="InterPro" id="IPR012280">
    <property type="entry name" value="Semialdhyde_DH_dimer_dom"/>
</dbReference>
<evidence type="ECO:0000256" key="1">
    <source>
        <dbReference type="ARBA" id="ARBA00010584"/>
    </source>
</evidence>
<dbReference type="SUPFAM" id="SSF55347">
    <property type="entry name" value="Glyceraldehyde-3-phosphate dehydrogenase-like, C-terminal domain"/>
    <property type="match status" value="1"/>
</dbReference>
<dbReference type="InterPro" id="IPR000534">
    <property type="entry name" value="Semialdehyde_DH_NAD-bd"/>
</dbReference>
<dbReference type="GO" id="GO:0016620">
    <property type="term" value="F:oxidoreductase activity, acting on the aldehyde or oxo group of donors, NAD or NADP as acceptor"/>
    <property type="evidence" value="ECO:0007669"/>
    <property type="project" value="InterPro"/>
</dbReference>
<dbReference type="AlphaFoldDB" id="A0A7V4XU86"/>